<reference evidence="2" key="3">
    <citation type="journal article" date="2017" name="Nature">
        <title>Genome sequence of the progenitor of the wheat D genome Aegilops tauschii.</title>
        <authorList>
            <person name="Luo M.C."/>
            <person name="Gu Y.Q."/>
            <person name="Puiu D."/>
            <person name="Wang H."/>
            <person name="Twardziok S.O."/>
            <person name="Deal K.R."/>
            <person name="Huo N."/>
            <person name="Zhu T."/>
            <person name="Wang L."/>
            <person name="Wang Y."/>
            <person name="McGuire P.E."/>
            <person name="Liu S."/>
            <person name="Long H."/>
            <person name="Ramasamy R.K."/>
            <person name="Rodriguez J.C."/>
            <person name="Van S.L."/>
            <person name="Yuan L."/>
            <person name="Wang Z."/>
            <person name="Xia Z."/>
            <person name="Xiao L."/>
            <person name="Anderson O.D."/>
            <person name="Ouyang S."/>
            <person name="Liang Y."/>
            <person name="Zimin A.V."/>
            <person name="Pertea G."/>
            <person name="Qi P."/>
            <person name="Bennetzen J.L."/>
            <person name="Dai X."/>
            <person name="Dawson M.W."/>
            <person name="Muller H.G."/>
            <person name="Kugler K."/>
            <person name="Rivarola-Duarte L."/>
            <person name="Spannagl M."/>
            <person name="Mayer K.F.X."/>
            <person name="Lu F.H."/>
            <person name="Bevan M.W."/>
            <person name="Leroy P."/>
            <person name="Li P."/>
            <person name="You F.M."/>
            <person name="Sun Q."/>
            <person name="Liu Z."/>
            <person name="Lyons E."/>
            <person name="Wicker T."/>
            <person name="Salzberg S.L."/>
            <person name="Devos K.M."/>
            <person name="Dvorak J."/>
        </authorList>
    </citation>
    <scope>NUCLEOTIDE SEQUENCE [LARGE SCALE GENOMIC DNA]</scope>
    <source>
        <strain evidence="2">cv. AL8/78</strain>
    </source>
</reference>
<name>A0A453AIL3_AEGTS</name>
<keyword evidence="3" id="KW-1185">Reference proteome</keyword>
<dbReference type="EnsemblPlants" id="AET2Gv20150000.1">
    <property type="protein sequence ID" value="AET2Gv20150000.1"/>
    <property type="gene ID" value="AET2Gv20150000"/>
</dbReference>
<dbReference type="Gene3D" id="4.10.60.10">
    <property type="entry name" value="Zinc finger, CCHC-type"/>
    <property type="match status" value="1"/>
</dbReference>
<dbReference type="KEGG" id="ats:120974908"/>
<dbReference type="InterPro" id="IPR036875">
    <property type="entry name" value="Znf_CCHC_sf"/>
</dbReference>
<feature type="compositionally biased region" description="Polar residues" evidence="1">
    <location>
        <begin position="355"/>
        <end position="374"/>
    </location>
</feature>
<dbReference type="Gramene" id="AET2Gv20150000.2">
    <property type="protein sequence ID" value="AET2Gv20150000.2"/>
    <property type="gene ID" value="AET2Gv20150000"/>
</dbReference>
<organism evidence="2 3">
    <name type="scientific">Aegilops tauschii subsp. strangulata</name>
    <name type="common">Goatgrass</name>
    <dbReference type="NCBI Taxonomy" id="200361"/>
    <lineage>
        <taxon>Eukaryota</taxon>
        <taxon>Viridiplantae</taxon>
        <taxon>Streptophyta</taxon>
        <taxon>Embryophyta</taxon>
        <taxon>Tracheophyta</taxon>
        <taxon>Spermatophyta</taxon>
        <taxon>Magnoliopsida</taxon>
        <taxon>Liliopsida</taxon>
        <taxon>Poales</taxon>
        <taxon>Poaceae</taxon>
        <taxon>BOP clade</taxon>
        <taxon>Pooideae</taxon>
        <taxon>Triticodae</taxon>
        <taxon>Triticeae</taxon>
        <taxon>Triticinae</taxon>
        <taxon>Aegilops</taxon>
    </lineage>
</organism>
<dbReference type="Gramene" id="AET2Gv20150000.1">
    <property type="protein sequence ID" value="AET2Gv20150000.1"/>
    <property type="gene ID" value="AET2Gv20150000"/>
</dbReference>
<dbReference type="OrthoDB" id="693181at2759"/>
<evidence type="ECO:0000313" key="2">
    <source>
        <dbReference type="EnsemblPlants" id="AET2Gv20150000.2"/>
    </source>
</evidence>
<dbReference type="Proteomes" id="UP000015105">
    <property type="component" value="Chromosome 2D"/>
</dbReference>
<protein>
    <recommendedName>
        <fullName evidence="4">CCHC-type domain-containing protein</fullName>
    </recommendedName>
</protein>
<dbReference type="STRING" id="200361.A0A453AIL3"/>
<dbReference type="GeneID" id="120974908"/>
<dbReference type="RefSeq" id="XP_040257431.1">
    <property type="nucleotide sequence ID" value="XM_040401497.3"/>
</dbReference>
<feature type="region of interest" description="Disordered" evidence="1">
    <location>
        <begin position="352"/>
        <end position="399"/>
    </location>
</feature>
<reference evidence="2" key="4">
    <citation type="submission" date="2019-03" db="UniProtKB">
        <authorList>
            <consortium name="EnsemblPlants"/>
        </authorList>
    </citation>
    <scope>IDENTIFICATION</scope>
</reference>
<dbReference type="GO" id="GO:0003676">
    <property type="term" value="F:nucleic acid binding"/>
    <property type="evidence" value="ECO:0007669"/>
    <property type="project" value="InterPro"/>
</dbReference>
<feature type="region of interest" description="Disordered" evidence="1">
    <location>
        <begin position="12"/>
        <end position="99"/>
    </location>
</feature>
<dbReference type="GO" id="GO:0008270">
    <property type="term" value="F:zinc ion binding"/>
    <property type="evidence" value="ECO:0007669"/>
    <property type="project" value="InterPro"/>
</dbReference>
<dbReference type="PANTHER" id="PTHR33170">
    <property type="entry name" value="DUF4283 DOMAIN-CONTAINING PROTEIN-RELATED"/>
    <property type="match status" value="1"/>
</dbReference>
<reference evidence="2" key="5">
    <citation type="journal article" date="2021" name="G3 (Bethesda)">
        <title>Aegilops tauschii genome assembly Aet v5.0 features greater sequence contiguity and improved annotation.</title>
        <authorList>
            <person name="Wang L."/>
            <person name="Zhu T."/>
            <person name="Rodriguez J.C."/>
            <person name="Deal K.R."/>
            <person name="Dubcovsky J."/>
            <person name="McGuire P.E."/>
            <person name="Lux T."/>
            <person name="Spannagl M."/>
            <person name="Mayer K.F.X."/>
            <person name="Baldrich P."/>
            <person name="Meyers B.C."/>
            <person name="Huo N."/>
            <person name="Gu Y.Q."/>
            <person name="Zhou H."/>
            <person name="Devos K.M."/>
            <person name="Bennetzen J.L."/>
            <person name="Unver T."/>
            <person name="Budak H."/>
            <person name="Gulick P.J."/>
            <person name="Galiba G."/>
            <person name="Kalapos B."/>
            <person name="Nelson D.R."/>
            <person name="Li P."/>
            <person name="You F.M."/>
            <person name="Luo M.C."/>
            <person name="Dvorak J."/>
        </authorList>
    </citation>
    <scope>NUCLEOTIDE SEQUENCE [LARGE SCALE GENOMIC DNA]</scope>
    <source>
        <strain evidence="2">cv. AL8/78</strain>
    </source>
</reference>
<proteinExistence type="predicted"/>
<accession>A0A453AIL3</accession>
<evidence type="ECO:0008006" key="4">
    <source>
        <dbReference type="Google" id="ProtNLM"/>
    </source>
</evidence>
<sequence length="513" mass="57293">MAQALPPFAFGFEFPGQPPPSAFNNQFHGGYPPLPQQWQGMSPSWFPQQMVQPPPEQQGGDQGVSLSNTGQGSSRSGISVPGNQKNQSKQQRKKQDSKVVVNNNATSLMSYVNVICGGCGESGHDKEKCSKTTTCFICKMATHQEHNCPVRKKPNLATTYFGSAAPRLGFYHVDMSDVNLQHSGRLKNGGIVLVEFGEISKKDLSTKFSEIYKTNWPWQINALDDWTILVKFRPEIPVESVASYPCFDLHKGNVEAWKGNIDDSTSKQLVWIKIRKINPRWCEWSILDQITSVFGTIVDADWKFNFKIFYEVVGVKLSCKDGSKIPKERIYGINGEFYKMLIAVEQITKQRAETGTDNNDTISQGGQDTQSETETSPRTEDNRSNKSTRSDLGRGGGSDPTLEKQAVLAFLQQMPEVCPYEGVEHPSLLNIQISPSIQASRRSKIDKIVAEYMSDDQCYSILSEMEMADLHQEMEEVGDTQEQDVVASVEPLSDTYEADFPLLSKTVANKQQK</sequence>
<dbReference type="EnsemblPlants" id="AET2Gv20150000.2">
    <property type="protein sequence ID" value="AET2Gv20150000.2"/>
    <property type="gene ID" value="AET2Gv20150000"/>
</dbReference>
<feature type="compositionally biased region" description="Basic and acidic residues" evidence="1">
    <location>
        <begin position="375"/>
        <end position="392"/>
    </location>
</feature>
<evidence type="ECO:0000313" key="3">
    <source>
        <dbReference type="Proteomes" id="UP000015105"/>
    </source>
</evidence>
<reference evidence="3" key="2">
    <citation type="journal article" date="2017" name="Nat. Plants">
        <title>The Aegilops tauschii genome reveals multiple impacts of transposons.</title>
        <authorList>
            <person name="Zhao G."/>
            <person name="Zou C."/>
            <person name="Li K."/>
            <person name="Wang K."/>
            <person name="Li T."/>
            <person name="Gao L."/>
            <person name="Zhang X."/>
            <person name="Wang H."/>
            <person name="Yang Z."/>
            <person name="Liu X."/>
            <person name="Jiang W."/>
            <person name="Mao L."/>
            <person name="Kong X."/>
            <person name="Jiao Y."/>
            <person name="Jia J."/>
        </authorList>
    </citation>
    <scope>NUCLEOTIDE SEQUENCE [LARGE SCALE GENOMIC DNA]</scope>
    <source>
        <strain evidence="3">cv. AL8/78</strain>
    </source>
</reference>
<dbReference type="SUPFAM" id="SSF57756">
    <property type="entry name" value="Retrovirus zinc finger-like domains"/>
    <property type="match status" value="1"/>
</dbReference>
<reference evidence="3" key="1">
    <citation type="journal article" date="2014" name="Science">
        <title>Ancient hybridizations among the ancestral genomes of bread wheat.</title>
        <authorList>
            <consortium name="International Wheat Genome Sequencing Consortium,"/>
            <person name="Marcussen T."/>
            <person name="Sandve S.R."/>
            <person name="Heier L."/>
            <person name="Spannagl M."/>
            <person name="Pfeifer M."/>
            <person name="Jakobsen K.S."/>
            <person name="Wulff B.B."/>
            <person name="Steuernagel B."/>
            <person name="Mayer K.F."/>
            <person name="Olsen O.A."/>
        </authorList>
    </citation>
    <scope>NUCLEOTIDE SEQUENCE [LARGE SCALE GENOMIC DNA]</scope>
    <source>
        <strain evidence="3">cv. AL8/78</strain>
    </source>
</reference>
<dbReference type="AlphaFoldDB" id="A0A453AIL3"/>
<evidence type="ECO:0000256" key="1">
    <source>
        <dbReference type="SAM" id="MobiDB-lite"/>
    </source>
</evidence>
<feature type="compositionally biased region" description="Polar residues" evidence="1">
    <location>
        <begin position="36"/>
        <end position="46"/>
    </location>
</feature>
<feature type="compositionally biased region" description="Polar residues" evidence="1">
    <location>
        <begin position="64"/>
        <end position="77"/>
    </location>
</feature>
<dbReference type="PANTHER" id="PTHR33170:SF48">
    <property type="entry name" value="CCHC-TYPE DOMAIN-CONTAINING PROTEIN"/>
    <property type="match status" value="1"/>
</dbReference>